<dbReference type="SUPFAM" id="SSF47336">
    <property type="entry name" value="ACP-like"/>
    <property type="match status" value="1"/>
</dbReference>
<dbReference type="AlphaFoldDB" id="Q01X45"/>
<protein>
    <recommendedName>
        <fullName evidence="2">Carrier domain-containing protein</fullName>
    </recommendedName>
</protein>
<dbReference type="STRING" id="234267.Acid_4811"/>
<proteinExistence type="predicted"/>
<name>Q01X45_SOLUE</name>
<dbReference type="KEGG" id="sus:Acid_4811"/>
<reference evidence="1" key="1">
    <citation type="submission" date="2006-10" db="EMBL/GenBank/DDBJ databases">
        <title>Complete sequence of Solibacter usitatus Ellin6076.</title>
        <authorList>
            <consortium name="US DOE Joint Genome Institute"/>
            <person name="Copeland A."/>
            <person name="Lucas S."/>
            <person name="Lapidus A."/>
            <person name="Barry K."/>
            <person name="Detter J.C."/>
            <person name="Glavina del Rio T."/>
            <person name="Hammon N."/>
            <person name="Israni S."/>
            <person name="Dalin E."/>
            <person name="Tice H."/>
            <person name="Pitluck S."/>
            <person name="Thompson L.S."/>
            <person name="Brettin T."/>
            <person name="Bruce D."/>
            <person name="Han C."/>
            <person name="Tapia R."/>
            <person name="Gilna P."/>
            <person name="Schmutz J."/>
            <person name="Larimer F."/>
            <person name="Land M."/>
            <person name="Hauser L."/>
            <person name="Kyrpides N."/>
            <person name="Mikhailova N."/>
            <person name="Janssen P.H."/>
            <person name="Kuske C.R."/>
            <person name="Richardson P."/>
        </authorList>
    </citation>
    <scope>NUCLEOTIDE SEQUENCE</scope>
    <source>
        <strain evidence="1">Ellin6076</strain>
    </source>
</reference>
<gene>
    <name evidence="1" type="ordered locus">Acid_4811</name>
</gene>
<dbReference type="HOGENOM" id="CLU_108696_20_5_0"/>
<accession>Q01X45</accession>
<dbReference type="EMBL" id="CP000473">
    <property type="protein sequence ID" value="ABJ85770.1"/>
    <property type="molecule type" value="Genomic_DNA"/>
</dbReference>
<dbReference type="Gene3D" id="1.10.1200.10">
    <property type="entry name" value="ACP-like"/>
    <property type="match status" value="1"/>
</dbReference>
<dbReference type="InParanoid" id="Q01X45"/>
<dbReference type="InterPro" id="IPR036736">
    <property type="entry name" value="ACP-like_sf"/>
</dbReference>
<organism evidence="1">
    <name type="scientific">Solibacter usitatus (strain Ellin6076)</name>
    <dbReference type="NCBI Taxonomy" id="234267"/>
    <lineage>
        <taxon>Bacteria</taxon>
        <taxon>Pseudomonadati</taxon>
        <taxon>Acidobacteriota</taxon>
        <taxon>Terriglobia</taxon>
        <taxon>Bryobacterales</taxon>
        <taxon>Solibacteraceae</taxon>
        <taxon>Candidatus Solibacter</taxon>
    </lineage>
</organism>
<sequence>MTKSEMLRLIEDSLDLPAGTLHENQVLEELSSWDSMAAILFMGVADEIGIPVSGDQIARSKTVGDLLSLLGDRITV</sequence>
<evidence type="ECO:0008006" key="2">
    <source>
        <dbReference type="Google" id="ProtNLM"/>
    </source>
</evidence>
<evidence type="ECO:0000313" key="1">
    <source>
        <dbReference type="EMBL" id="ABJ85770.1"/>
    </source>
</evidence>